<dbReference type="InterPro" id="IPR025546">
    <property type="entry name" value="YqzH"/>
</dbReference>
<dbReference type="Proteomes" id="UP000075324">
    <property type="component" value="Unassembled WGS sequence"/>
</dbReference>
<gene>
    <name evidence="1" type="ORF">B4110_2462</name>
</gene>
<evidence type="ECO:0000313" key="1">
    <source>
        <dbReference type="EMBL" id="KYD27523.1"/>
    </source>
</evidence>
<name>A0A150MST4_9BACL</name>
<proteinExistence type="predicted"/>
<comment type="caution">
    <text evidence="1">The sequence shown here is derived from an EMBL/GenBank/DDBJ whole genome shotgun (WGS) entry which is preliminary data.</text>
</comment>
<evidence type="ECO:0000313" key="2">
    <source>
        <dbReference type="Proteomes" id="UP000075324"/>
    </source>
</evidence>
<organism evidence="1 2">
    <name type="scientific">Parageobacillus toebii</name>
    <dbReference type="NCBI Taxonomy" id="153151"/>
    <lineage>
        <taxon>Bacteria</taxon>
        <taxon>Bacillati</taxon>
        <taxon>Bacillota</taxon>
        <taxon>Bacilli</taxon>
        <taxon>Bacillales</taxon>
        <taxon>Anoxybacillaceae</taxon>
        <taxon>Parageobacillus</taxon>
    </lineage>
</organism>
<protein>
    <recommendedName>
        <fullName evidence="3">YqzH-like protein</fullName>
    </recommendedName>
</protein>
<sequence length="65" mass="8124">MLDEKWLKKLIRNCFLQYGHDTESLFLHDFEWKQLCEKILLEKTNHEDMDMYEIVHDVIYEYITK</sequence>
<dbReference type="PATRIC" id="fig|153151.4.peg.359"/>
<dbReference type="Pfam" id="PF14164">
    <property type="entry name" value="YqzH"/>
    <property type="match status" value="1"/>
</dbReference>
<dbReference type="AlphaFoldDB" id="A0A150MST4"/>
<dbReference type="EMBL" id="LQYW01000098">
    <property type="protein sequence ID" value="KYD27523.1"/>
    <property type="molecule type" value="Genomic_DNA"/>
</dbReference>
<reference evidence="1 2" key="1">
    <citation type="submission" date="2016-01" db="EMBL/GenBank/DDBJ databases">
        <title>Draft Genome Sequences of Seven Thermophilic Sporeformers Isolated from Foods.</title>
        <authorList>
            <person name="Berendsen E.M."/>
            <person name="Wells-Bennik M.H."/>
            <person name="Krawcyk A.O."/>
            <person name="De Jong A."/>
            <person name="Holsappel S."/>
            <person name="Eijlander R.T."/>
            <person name="Kuipers O.P."/>
        </authorList>
    </citation>
    <scope>NUCLEOTIDE SEQUENCE [LARGE SCALE GENOMIC DNA]</scope>
    <source>
        <strain evidence="1 2">B4110</strain>
    </source>
</reference>
<evidence type="ECO:0008006" key="3">
    <source>
        <dbReference type="Google" id="ProtNLM"/>
    </source>
</evidence>
<accession>A0A150MST4</accession>